<sequence length="108" mass="11727">MQVTRVMSMLILAGAAAQEASSAVATFNLYNPDRIGWDLQVGVYACRGATRRERLVMTRWLGCVQVTYEHGDGGACATARVVDLDVAVFRQIDTDSVGMAQLVVDCQD</sequence>
<dbReference type="EnsemblPlants" id="LPERR11G15020.1">
    <property type="protein sequence ID" value="LPERR11G15020.1"/>
    <property type="gene ID" value="LPERR11G15020"/>
</dbReference>
<keyword evidence="1 2" id="KW-0732">Signal</keyword>
<dbReference type="AlphaFoldDB" id="A0A0D9XTR1"/>
<evidence type="ECO:0000256" key="2">
    <source>
        <dbReference type="SAM" id="SignalP"/>
    </source>
</evidence>
<organism evidence="3 4">
    <name type="scientific">Leersia perrieri</name>
    <dbReference type="NCBI Taxonomy" id="77586"/>
    <lineage>
        <taxon>Eukaryota</taxon>
        <taxon>Viridiplantae</taxon>
        <taxon>Streptophyta</taxon>
        <taxon>Embryophyta</taxon>
        <taxon>Tracheophyta</taxon>
        <taxon>Spermatophyta</taxon>
        <taxon>Magnoliopsida</taxon>
        <taxon>Liliopsida</taxon>
        <taxon>Poales</taxon>
        <taxon>Poaceae</taxon>
        <taxon>BOP clade</taxon>
        <taxon>Oryzoideae</taxon>
        <taxon>Oryzeae</taxon>
        <taxon>Oryzinae</taxon>
        <taxon>Leersia</taxon>
    </lineage>
</organism>
<reference evidence="3 4" key="1">
    <citation type="submission" date="2012-08" db="EMBL/GenBank/DDBJ databases">
        <title>Oryza genome evolution.</title>
        <authorList>
            <person name="Wing R.A."/>
        </authorList>
    </citation>
    <scope>NUCLEOTIDE SEQUENCE</scope>
</reference>
<reference evidence="4" key="2">
    <citation type="submission" date="2013-12" db="EMBL/GenBank/DDBJ databases">
        <authorList>
            <person name="Yu Y."/>
            <person name="Lee S."/>
            <person name="de Baynast K."/>
            <person name="Wissotski M."/>
            <person name="Liu L."/>
            <person name="Talag J."/>
            <person name="Goicoechea J."/>
            <person name="Angelova A."/>
            <person name="Jetty R."/>
            <person name="Kudrna D."/>
            <person name="Golser W."/>
            <person name="Rivera L."/>
            <person name="Zhang J."/>
            <person name="Wing R."/>
        </authorList>
    </citation>
    <scope>NUCLEOTIDE SEQUENCE</scope>
</reference>
<feature type="signal peptide" evidence="2">
    <location>
        <begin position="1"/>
        <end position="17"/>
    </location>
</feature>
<evidence type="ECO:0008006" key="5">
    <source>
        <dbReference type="Google" id="ProtNLM"/>
    </source>
</evidence>
<dbReference type="InterPro" id="IPR044301">
    <property type="entry name" value="PR4"/>
</dbReference>
<protein>
    <recommendedName>
        <fullName evidence="5">Barwin domain-containing protein</fullName>
    </recommendedName>
</protein>
<dbReference type="Gramene" id="LPERR11G15020.1">
    <property type="protein sequence ID" value="LPERR11G15020.1"/>
    <property type="gene ID" value="LPERR11G15020"/>
</dbReference>
<reference evidence="3" key="3">
    <citation type="submission" date="2015-04" db="UniProtKB">
        <authorList>
            <consortium name="EnsemblPlants"/>
        </authorList>
    </citation>
    <scope>IDENTIFICATION</scope>
</reference>
<dbReference type="HOGENOM" id="CLU_2296076_0_0_1"/>
<evidence type="ECO:0000313" key="3">
    <source>
        <dbReference type="EnsemblPlants" id="LPERR11G15020.1"/>
    </source>
</evidence>
<dbReference type="InterPro" id="IPR036908">
    <property type="entry name" value="RlpA-like_sf"/>
</dbReference>
<name>A0A0D9XTR1_9ORYZ</name>
<dbReference type="SUPFAM" id="SSF50685">
    <property type="entry name" value="Barwin-like endoglucanases"/>
    <property type="match status" value="1"/>
</dbReference>
<dbReference type="PANTHER" id="PTHR46351">
    <property type="entry name" value="WOUND-INDUCED PROTEIN WIN2"/>
    <property type="match status" value="1"/>
</dbReference>
<dbReference type="STRING" id="77586.A0A0D9XTR1"/>
<proteinExistence type="predicted"/>
<accession>A0A0D9XTR1</accession>
<dbReference type="GO" id="GO:0004540">
    <property type="term" value="F:RNA nuclease activity"/>
    <property type="evidence" value="ECO:0007669"/>
    <property type="project" value="InterPro"/>
</dbReference>
<dbReference type="GO" id="GO:0006952">
    <property type="term" value="P:defense response"/>
    <property type="evidence" value="ECO:0007669"/>
    <property type="project" value="InterPro"/>
</dbReference>
<feature type="chain" id="PRO_5002350285" description="Barwin domain-containing protein" evidence="2">
    <location>
        <begin position="18"/>
        <end position="108"/>
    </location>
</feature>
<keyword evidence="4" id="KW-1185">Reference proteome</keyword>
<evidence type="ECO:0000313" key="4">
    <source>
        <dbReference type="Proteomes" id="UP000032180"/>
    </source>
</evidence>
<dbReference type="PANTHER" id="PTHR46351:SF6">
    <property type="entry name" value="PATHOGENESIS-RELATED PROTEIN PR-4A"/>
    <property type="match status" value="1"/>
</dbReference>
<evidence type="ECO:0000256" key="1">
    <source>
        <dbReference type="ARBA" id="ARBA00022729"/>
    </source>
</evidence>
<dbReference type="Proteomes" id="UP000032180">
    <property type="component" value="Chromosome 11"/>
</dbReference>